<keyword evidence="2" id="KW-1185">Reference proteome</keyword>
<comment type="caution">
    <text evidence="1">The sequence shown here is derived from an EMBL/GenBank/DDBJ whole genome shotgun (WGS) entry which is preliminary data.</text>
</comment>
<reference evidence="1" key="1">
    <citation type="submission" date="2022-11" db="EMBL/GenBank/DDBJ databases">
        <title>Chromosome-level genome of Pogonophryne albipinna.</title>
        <authorList>
            <person name="Jo E."/>
        </authorList>
    </citation>
    <scope>NUCLEOTIDE SEQUENCE</scope>
    <source>
        <strain evidence="1">SGF0006</strain>
        <tissue evidence="1">Muscle</tissue>
    </source>
</reference>
<dbReference type="EMBL" id="JAPTMU010000012">
    <property type="protein sequence ID" value="KAJ4933784.1"/>
    <property type="molecule type" value="Genomic_DNA"/>
</dbReference>
<evidence type="ECO:0000313" key="1">
    <source>
        <dbReference type="EMBL" id="KAJ4933784.1"/>
    </source>
</evidence>
<accession>A0AAD6AZX5</accession>
<dbReference type="Proteomes" id="UP001219934">
    <property type="component" value="Unassembled WGS sequence"/>
</dbReference>
<feature type="non-terminal residue" evidence="1">
    <location>
        <position position="60"/>
    </location>
</feature>
<evidence type="ECO:0000313" key="2">
    <source>
        <dbReference type="Proteomes" id="UP001219934"/>
    </source>
</evidence>
<name>A0AAD6AZX5_9TELE</name>
<organism evidence="1 2">
    <name type="scientific">Pogonophryne albipinna</name>
    <dbReference type="NCBI Taxonomy" id="1090488"/>
    <lineage>
        <taxon>Eukaryota</taxon>
        <taxon>Metazoa</taxon>
        <taxon>Chordata</taxon>
        <taxon>Craniata</taxon>
        <taxon>Vertebrata</taxon>
        <taxon>Euteleostomi</taxon>
        <taxon>Actinopterygii</taxon>
        <taxon>Neopterygii</taxon>
        <taxon>Teleostei</taxon>
        <taxon>Neoteleostei</taxon>
        <taxon>Acanthomorphata</taxon>
        <taxon>Eupercaria</taxon>
        <taxon>Perciformes</taxon>
        <taxon>Notothenioidei</taxon>
        <taxon>Pogonophryne</taxon>
    </lineage>
</organism>
<dbReference type="AlphaFoldDB" id="A0AAD6AZX5"/>
<sequence length="60" mass="6864">GLQAVISDQLPGFSDHCLSVPTTVQDRRRPVLDRRWYTQAMIRESCFNKEFLVSPWALAG</sequence>
<protein>
    <submittedName>
        <fullName evidence="1">Uncharacterized protein</fullName>
    </submittedName>
</protein>
<gene>
    <name evidence="1" type="ORF">JOQ06_006595</name>
</gene>
<feature type="non-terminal residue" evidence="1">
    <location>
        <position position="1"/>
    </location>
</feature>
<proteinExistence type="predicted"/>